<comment type="cofactor">
    <cofactor evidence="17">
        <name>Cu cation</name>
        <dbReference type="ChEBI" id="CHEBI:23378"/>
    </cofactor>
    <text evidence="17">Contains 1 topaquinone per subunit.</text>
</comment>
<evidence type="ECO:0000256" key="13">
    <source>
        <dbReference type="ARBA" id="ARBA00023211"/>
    </source>
</evidence>
<evidence type="ECO:0000256" key="3">
    <source>
        <dbReference type="ARBA" id="ARBA00004275"/>
    </source>
</evidence>
<evidence type="ECO:0000256" key="4">
    <source>
        <dbReference type="ARBA" id="ARBA00007983"/>
    </source>
</evidence>
<evidence type="ECO:0000256" key="1">
    <source>
        <dbReference type="ARBA" id="ARBA00001935"/>
    </source>
</evidence>
<comment type="PTM">
    <text evidence="16 17">Topaquinone (TPQ) is generated by copper-dependent autoxidation of a specific tyrosyl residue.</text>
</comment>
<evidence type="ECO:0000256" key="5">
    <source>
        <dbReference type="ARBA" id="ARBA00011738"/>
    </source>
</evidence>
<dbReference type="GO" id="GO:0009308">
    <property type="term" value="P:amine metabolic process"/>
    <property type="evidence" value="ECO:0007669"/>
    <property type="project" value="UniProtKB-UniRule"/>
</dbReference>
<dbReference type="Pfam" id="PF25055">
    <property type="entry name" value="DUF7792"/>
    <property type="match status" value="1"/>
</dbReference>
<dbReference type="FunFam" id="3.10.450.40:FF:000004">
    <property type="entry name" value="Amine oxidase"/>
    <property type="match status" value="1"/>
</dbReference>
<evidence type="ECO:0000256" key="11">
    <source>
        <dbReference type="ARBA" id="ARBA00023140"/>
    </source>
</evidence>
<evidence type="ECO:0000259" key="18">
    <source>
        <dbReference type="Pfam" id="PF01179"/>
    </source>
</evidence>
<comment type="similarity">
    <text evidence="4 17">Belongs to the copper/topaquinone oxidase family.</text>
</comment>
<evidence type="ECO:0000256" key="7">
    <source>
        <dbReference type="ARBA" id="ARBA00022737"/>
    </source>
</evidence>
<comment type="subunit">
    <text evidence="5">Homodimer.</text>
</comment>
<evidence type="ECO:0000256" key="8">
    <source>
        <dbReference type="ARBA" id="ARBA00022772"/>
    </source>
</evidence>
<dbReference type="PANTHER" id="PTHR10638:SF90">
    <property type="entry name" value="AMINE OXIDASE"/>
    <property type="match status" value="1"/>
</dbReference>
<comment type="cofactor">
    <cofactor evidence="1">
        <name>Cu cation</name>
        <dbReference type="ChEBI" id="CHEBI:23378"/>
    </cofactor>
</comment>
<dbReference type="Gene3D" id="1.25.10.10">
    <property type="entry name" value="Leucine-rich Repeat Variant"/>
    <property type="match status" value="2"/>
</dbReference>
<dbReference type="Gramene" id="C.cajan_12199.t">
    <property type="protein sequence ID" value="C.cajan_12199.t"/>
    <property type="gene ID" value="C.cajan_12199"/>
</dbReference>
<dbReference type="GO" id="GO:0048038">
    <property type="term" value="F:quinone binding"/>
    <property type="evidence" value="ECO:0007669"/>
    <property type="project" value="InterPro"/>
</dbReference>
<dbReference type="InterPro" id="IPR016024">
    <property type="entry name" value="ARM-type_fold"/>
</dbReference>
<reference evidence="21 22" key="1">
    <citation type="journal article" date="2012" name="Nat. Biotechnol.">
        <title>Draft genome sequence of pigeonpea (Cajanus cajan), an orphan legume crop of resource-poor farmers.</title>
        <authorList>
            <person name="Varshney R.K."/>
            <person name="Chen W."/>
            <person name="Li Y."/>
            <person name="Bharti A.K."/>
            <person name="Saxena R.K."/>
            <person name="Schlueter J.A."/>
            <person name="Donoghue M.T."/>
            <person name="Azam S."/>
            <person name="Fan G."/>
            <person name="Whaley A.M."/>
            <person name="Farmer A.D."/>
            <person name="Sheridan J."/>
            <person name="Iwata A."/>
            <person name="Tuteja R."/>
            <person name="Penmetsa R.V."/>
            <person name="Wu W."/>
            <person name="Upadhyaya H.D."/>
            <person name="Yang S.P."/>
            <person name="Shah T."/>
            <person name="Saxena K.B."/>
            <person name="Michael T."/>
            <person name="McCombie W.R."/>
            <person name="Yang B."/>
            <person name="Zhang G."/>
            <person name="Yang H."/>
            <person name="Wang J."/>
            <person name="Spillane C."/>
            <person name="Cook D.R."/>
            <person name="May G.D."/>
            <person name="Xu X."/>
            <person name="Jackson S.A."/>
        </authorList>
    </citation>
    <scope>NUCLEOTIDE SEQUENCE [LARGE SCALE GENOMIC DNA]</scope>
    <source>
        <strain evidence="22">cv. Asha</strain>
    </source>
</reference>
<keyword evidence="11" id="KW-0576">Peroxisome</keyword>
<keyword evidence="7" id="KW-0677">Repeat</keyword>
<dbReference type="STRING" id="3821.A0A151TGV0"/>
<dbReference type="InterPro" id="IPR015798">
    <property type="entry name" value="Cu_amine_oxidase_C"/>
</dbReference>
<keyword evidence="22" id="KW-1185">Reference proteome</keyword>
<dbReference type="Proteomes" id="UP000075243">
    <property type="component" value="Chromosome 6"/>
</dbReference>
<protein>
    <recommendedName>
        <fullName evidence="17">Amine oxidase</fullName>
        <ecNumber evidence="17">1.4.3.-</ecNumber>
    </recommendedName>
</protein>
<dbReference type="PANTHER" id="PTHR10638">
    <property type="entry name" value="COPPER AMINE OXIDASE"/>
    <property type="match status" value="1"/>
</dbReference>
<evidence type="ECO:0000256" key="10">
    <source>
        <dbReference type="ARBA" id="ARBA00023008"/>
    </source>
</evidence>
<feature type="modified residue" description="2',4',5'-topaquinone" evidence="16">
    <location>
        <position position="424"/>
    </location>
</feature>
<keyword evidence="12" id="KW-1015">Disulfide bond</keyword>
<dbReference type="GO" id="GO:0007166">
    <property type="term" value="P:cell surface receptor signaling pathway"/>
    <property type="evidence" value="ECO:0007669"/>
    <property type="project" value="InterPro"/>
</dbReference>
<comment type="catalytic activity">
    <reaction evidence="14">
        <text>a primary methyl amine + O2 + H2O = an aldehyde + H2O2 + NH4(+)</text>
        <dbReference type="Rhea" id="RHEA:16153"/>
        <dbReference type="ChEBI" id="CHEBI:15377"/>
        <dbReference type="ChEBI" id="CHEBI:15379"/>
        <dbReference type="ChEBI" id="CHEBI:16240"/>
        <dbReference type="ChEBI" id="CHEBI:17478"/>
        <dbReference type="ChEBI" id="CHEBI:28938"/>
        <dbReference type="ChEBI" id="CHEBI:228804"/>
        <dbReference type="EC" id="1.4.3.21"/>
    </reaction>
    <physiologicalReaction direction="left-to-right" evidence="14">
        <dbReference type="Rhea" id="RHEA:16154"/>
    </physiologicalReaction>
</comment>
<dbReference type="GO" id="GO:0008131">
    <property type="term" value="F:primary methylamine oxidase activity"/>
    <property type="evidence" value="ECO:0007669"/>
    <property type="project" value="UniProtKB-EC"/>
</dbReference>
<keyword evidence="9 17" id="KW-0560">Oxidoreductase</keyword>
<dbReference type="SUPFAM" id="SSF54416">
    <property type="entry name" value="Amine oxidase N-terminal region"/>
    <property type="match status" value="2"/>
</dbReference>
<gene>
    <name evidence="21" type="ORF">KK1_012572</name>
</gene>
<evidence type="ECO:0000256" key="17">
    <source>
        <dbReference type="RuleBase" id="RU000672"/>
    </source>
</evidence>
<dbReference type="SUPFAM" id="SSF48371">
    <property type="entry name" value="ARM repeat"/>
    <property type="match status" value="1"/>
</dbReference>
<evidence type="ECO:0000256" key="2">
    <source>
        <dbReference type="ARBA" id="ARBA00001947"/>
    </source>
</evidence>
<dbReference type="InterPro" id="IPR056694">
    <property type="entry name" value="DUF7792"/>
</dbReference>
<dbReference type="Gene3D" id="2.70.98.20">
    <property type="entry name" value="Copper amine oxidase, catalytic domain"/>
    <property type="match status" value="1"/>
</dbReference>
<dbReference type="NCBIfam" id="NF008559">
    <property type="entry name" value="PRK11504.1"/>
    <property type="match status" value="1"/>
</dbReference>
<evidence type="ECO:0000256" key="6">
    <source>
        <dbReference type="ARBA" id="ARBA00022723"/>
    </source>
</evidence>
<dbReference type="InterPro" id="IPR000225">
    <property type="entry name" value="Armadillo"/>
</dbReference>
<evidence type="ECO:0000256" key="9">
    <source>
        <dbReference type="ARBA" id="ARBA00023002"/>
    </source>
</evidence>
<evidence type="ECO:0000256" key="12">
    <source>
        <dbReference type="ARBA" id="ARBA00023157"/>
    </source>
</evidence>
<dbReference type="FunFam" id="3.10.450.40:FF:000002">
    <property type="entry name" value="Amine oxidase"/>
    <property type="match status" value="1"/>
</dbReference>
<evidence type="ECO:0000259" key="20">
    <source>
        <dbReference type="Pfam" id="PF25055"/>
    </source>
</evidence>
<feature type="active site" description="Schiff-base intermediate with substrate; via topaquinone" evidence="15">
    <location>
        <position position="424"/>
    </location>
</feature>
<dbReference type="Pfam" id="PF02728">
    <property type="entry name" value="Cu_amine_oxidN3"/>
    <property type="match status" value="1"/>
</dbReference>
<evidence type="ECO:0000256" key="16">
    <source>
        <dbReference type="PIRSR" id="PIRSR600269-51"/>
    </source>
</evidence>
<proteinExistence type="inferred from homology"/>
<keyword evidence="10 17" id="KW-0186">Copper</keyword>
<dbReference type="InterPro" id="IPR036460">
    <property type="entry name" value="Cu_amine_oxidase_C_sf"/>
</dbReference>
<feature type="domain" description="DUF7792" evidence="20">
    <location>
        <begin position="699"/>
        <end position="824"/>
    </location>
</feature>
<feature type="domain" description="Copper amine oxidase catalytic" evidence="18">
    <location>
        <begin position="262"/>
        <end position="678"/>
    </location>
</feature>
<evidence type="ECO:0000259" key="19">
    <source>
        <dbReference type="Pfam" id="PF02728"/>
    </source>
</evidence>
<feature type="active site" description="Proton acceptor" evidence="15">
    <location>
        <position position="340"/>
    </location>
</feature>
<dbReference type="GO" id="GO:0005777">
    <property type="term" value="C:peroxisome"/>
    <property type="evidence" value="ECO:0007669"/>
    <property type="project" value="UniProtKB-SubCell"/>
</dbReference>
<dbReference type="InterPro" id="IPR016182">
    <property type="entry name" value="Cu_amine_oxidase_N-reg"/>
</dbReference>
<evidence type="ECO:0000313" key="21">
    <source>
        <dbReference type="EMBL" id="KYP66284.1"/>
    </source>
</evidence>
<feature type="domain" description="Copper amine oxidase N3-terminal" evidence="19">
    <location>
        <begin position="133"/>
        <end position="236"/>
    </location>
</feature>
<comment type="cofactor">
    <cofactor evidence="2">
        <name>Zn(2+)</name>
        <dbReference type="ChEBI" id="CHEBI:29105"/>
    </cofactor>
</comment>
<organism evidence="21 22">
    <name type="scientific">Cajanus cajan</name>
    <name type="common">Pigeon pea</name>
    <name type="synonym">Cajanus indicus</name>
    <dbReference type="NCBI Taxonomy" id="3821"/>
    <lineage>
        <taxon>Eukaryota</taxon>
        <taxon>Viridiplantae</taxon>
        <taxon>Streptophyta</taxon>
        <taxon>Embryophyta</taxon>
        <taxon>Tracheophyta</taxon>
        <taxon>Spermatophyta</taxon>
        <taxon>Magnoliopsida</taxon>
        <taxon>eudicotyledons</taxon>
        <taxon>Gunneridae</taxon>
        <taxon>Pentapetalae</taxon>
        <taxon>rosids</taxon>
        <taxon>fabids</taxon>
        <taxon>Fabales</taxon>
        <taxon>Fabaceae</taxon>
        <taxon>Papilionoideae</taxon>
        <taxon>50 kb inversion clade</taxon>
        <taxon>NPAAA clade</taxon>
        <taxon>indigoferoid/millettioid clade</taxon>
        <taxon>Phaseoleae</taxon>
        <taxon>Cajanus</taxon>
    </lineage>
</organism>
<evidence type="ECO:0000256" key="15">
    <source>
        <dbReference type="PIRSR" id="PIRSR600269-50"/>
    </source>
</evidence>
<comment type="subcellular location">
    <subcellularLocation>
        <location evidence="3">Peroxisome</location>
    </subcellularLocation>
</comment>
<dbReference type="Gene3D" id="3.10.450.40">
    <property type="match status" value="2"/>
</dbReference>
<evidence type="ECO:0000256" key="14">
    <source>
        <dbReference type="ARBA" id="ARBA00051381"/>
    </source>
</evidence>
<dbReference type="InterPro" id="IPR015802">
    <property type="entry name" value="Cu_amine_oxidase_N3"/>
</dbReference>
<dbReference type="GO" id="GO:0005507">
    <property type="term" value="F:copper ion binding"/>
    <property type="evidence" value="ECO:0007669"/>
    <property type="project" value="InterPro"/>
</dbReference>
<dbReference type="InterPro" id="IPR036537">
    <property type="entry name" value="Adaptor_Cbl_N_dom_sf"/>
</dbReference>
<dbReference type="SMART" id="SM00185">
    <property type="entry name" value="ARM"/>
    <property type="match status" value="4"/>
</dbReference>
<name>A0A151TGV0_CAJCA</name>
<evidence type="ECO:0000313" key="22">
    <source>
        <dbReference type="Proteomes" id="UP000075243"/>
    </source>
</evidence>
<keyword evidence="8 15" id="KW-0801">TPQ</keyword>
<dbReference type="Pfam" id="PF01179">
    <property type="entry name" value="Cu_amine_oxid"/>
    <property type="match status" value="1"/>
</dbReference>
<dbReference type="Gene3D" id="1.20.930.20">
    <property type="entry name" value="Adaptor protein Cbl, N-terminal domain"/>
    <property type="match status" value="1"/>
</dbReference>
<dbReference type="EMBL" id="CM003608">
    <property type="protein sequence ID" value="KYP66284.1"/>
    <property type="molecule type" value="Genomic_DNA"/>
</dbReference>
<keyword evidence="6 17" id="KW-0479">Metal-binding</keyword>
<dbReference type="InterPro" id="IPR000269">
    <property type="entry name" value="Cu_amine_oxidase"/>
</dbReference>
<dbReference type="EC" id="1.4.3.-" evidence="17"/>
<accession>A0A151TGV0</accession>
<dbReference type="FunFam" id="2.70.98.20:FF:000001">
    <property type="entry name" value="Amine oxidase"/>
    <property type="match status" value="1"/>
</dbReference>
<keyword evidence="13" id="KW-0464">Manganese</keyword>
<dbReference type="InterPro" id="IPR011989">
    <property type="entry name" value="ARM-like"/>
</dbReference>
<sequence length="1304" mass="144604">MTRPQTSHPLDPLLAAEISVAVATVRAAGPTPEVRDSMRFVEVVLVEPDKQVVALADAYFFPPFQPSLLPRTKGGPVIPTKLPPRKARLVVYNKRSNETSIWIVELRQVHAATRGGHHRGKVISSKVVPNVQPPMDAVEYAECEAVVKDFPPFREAMKRRGIEDMDLVMVDAWCVGYHSEADAPSRRLAKPLIFCRTESDCPMENGYARPVEGIHILVDMQNMEILEFEDRKLIPLPPADPLRNYTSGETRGGVDRSDVKPLQIIQPEGPSFRVNGHFIQWQKWNFRIGFTPREGLVIYSVAYIDGSRGRRPVAHRLSFVEMVVPYGDPNDPHYRKNAFDAGEDGLGKNAHSLKKGCDCLGYVKYFDAHFTNFNGGVETIENCVCLQEEDHGILWKHQDWRTGLAEVRRSRRLTVSFICTVANYDILIGCLSDSVFGLSFFKDGKIEAEVKLTGILSLGALQPGETRKYGTTIAPGLYAPVHQHFFVARMDMAVDCKPGEAFNQVVEVDVKVEESGKNNVHNNAFYAEEKLLKSELEAIRDCNPLSARHWIVRNTRTVNRTGQLTGYKLVPGSNCLPMAGSEAKFLRRAAFLKHNLWVTPYAPDEMHPGGEFPNQNLRVGEGLATWVQQNRSLEEADIVLWYVFGVTQIPRLEDWPVMPVERIGFMLMPHGFFNCSPAVDVPPSASAAEMASSEEKRVEDELSYPILVAERVRSAVDEADSFKLECSEVSKQVDRLLQMLRTLVRFATATATSAAAPPLYERPIRRVAAETAKNLERALILVRKCKRRSILHRVVSIVSAADFRKVLGHLDASVGDMKWLLSILDADGGGNGGGIVISLAPIASNDPILSWVWSFIASIQMGQLNDRIEAANELASLAQDNDRNKKIIVEECGVPPLLKLFKEVTSPLAQIASATALCHLANDLERVRVIVDELGVPAVVQVLSDSSMRVQTLAANLVARMAKHDPLAQEEFARENAIRPLVTLLSFDTFVDDPLGQLGKQSIHSIVQINKELGKGSRGSRQFANSYSNSYSFVEGSSRGGNQRKERENEDPAVKLLLKVSCAEALWMLARGSVTNSRKITETKGMLCLAKIVQNEQGELQFNCLMTIMEITAAAESNADLRRAAFKTNSPAAKAVVEQLLRIINEVDSPALQIPAMKSIGALARTFPARETRVIKPLVTQMGSRNAEVADEAAVALTKFASPDNFLHVEHSKSIIEFNGIPTLMRLLRSTEVTQMHHGLTLLCYLALHAGNSESLEQARVLTVLEGADRTVLPQHIKELVSRAIIHLNLYHAGMNSQRISYLP</sequence>
<dbReference type="OMA" id="ECSEIAR"/>
<dbReference type="SUPFAM" id="SSF49998">
    <property type="entry name" value="Amine oxidase catalytic domain"/>
    <property type="match status" value="1"/>
</dbReference>